<dbReference type="KEGG" id="hbo:Hbor_17070"/>
<accession>E4NM70</accession>
<dbReference type="Proteomes" id="UP000006663">
    <property type="component" value="Chromosome"/>
</dbReference>
<evidence type="ECO:0000313" key="4">
    <source>
        <dbReference type="Proteomes" id="UP000006663"/>
    </source>
</evidence>
<evidence type="ECO:0008006" key="6">
    <source>
        <dbReference type="Google" id="ProtNLM"/>
    </source>
</evidence>
<keyword evidence="4" id="KW-1185">Reference proteome</keyword>
<dbReference type="eggNOG" id="ENOG502N5NI">
    <property type="taxonomic scope" value="Archaea"/>
</dbReference>
<evidence type="ECO:0000256" key="1">
    <source>
        <dbReference type="SAM" id="Phobius"/>
    </source>
</evidence>
<keyword evidence="1" id="KW-0812">Transmembrane</keyword>
<feature type="transmembrane region" description="Helical" evidence="1">
    <location>
        <begin position="415"/>
        <end position="439"/>
    </location>
</feature>
<feature type="transmembrane region" description="Helical" evidence="1">
    <location>
        <begin position="162"/>
        <end position="178"/>
    </location>
</feature>
<reference evidence="3 5" key="2">
    <citation type="journal article" date="2014" name="PLoS Genet.">
        <title>Phylogenetically driven sequencing of extremely halophilic archaea reveals strategies for static and dynamic osmo-response.</title>
        <authorList>
            <person name="Becker E.A."/>
            <person name="Seitzer P.M."/>
            <person name="Tritt A."/>
            <person name="Larsen D."/>
            <person name="Krusor M."/>
            <person name="Yao A.I."/>
            <person name="Wu D."/>
            <person name="Madern D."/>
            <person name="Eisen J.A."/>
            <person name="Darling A.E."/>
            <person name="Facciotti M.T."/>
        </authorList>
    </citation>
    <scope>NUCLEOTIDE SEQUENCE [LARGE SCALE GENOMIC DNA]</scope>
    <source>
        <strain evidence="3 5">DSM 11551</strain>
    </source>
</reference>
<feature type="transmembrane region" description="Helical" evidence="1">
    <location>
        <begin position="451"/>
        <end position="471"/>
    </location>
</feature>
<proteinExistence type="predicted"/>
<gene>
    <name evidence="2" type="ordered locus">Hbor_17070</name>
    <name evidence="3" type="ORF">C499_07510</name>
</gene>
<dbReference type="AlphaFoldDB" id="E4NM70"/>
<evidence type="ECO:0000313" key="2">
    <source>
        <dbReference type="EMBL" id="ADQ67275.1"/>
    </source>
</evidence>
<dbReference type="Proteomes" id="UP000011585">
    <property type="component" value="Unassembled WGS sequence"/>
</dbReference>
<feature type="transmembrane region" description="Helical" evidence="1">
    <location>
        <begin position="12"/>
        <end position="32"/>
    </location>
</feature>
<feature type="transmembrane region" description="Helical" evidence="1">
    <location>
        <begin position="384"/>
        <end position="403"/>
    </location>
</feature>
<feature type="transmembrane region" description="Helical" evidence="1">
    <location>
        <begin position="190"/>
        <end position="220"/>
    </location>
</feature>
<feature type="transmembrane region" description="Helical" evidence="1">
    <location>
        <begin position="99"/>
        <end position="117"/>
    </location>
</feature>
<feature type="transmembrane region" description="Helical" evidence="1">
    <location>
        <begin position="76"/>
        <end position="94"/>
    </location>
</feature>
<feature type="transmembrane region" description="Helical" evidence="1">
    <location>
        <begin position="356"/>
        <end position="375"/>
    </location>
</feature>
<organism evidence="2 4">
    <name type="scientific">Halogeometricum borinquense (strain ATCC 700274 / DSM 11551 / JCM 10706 / KCTC 4070 / PR3)</name>
    <dbReference type="NCBI Taxonomy" id="469382"/>
    <lineage>
        <taxon>Archaea</taxon>
        <taxon>Methanobacteriati</taxon>
        <taxon>Methanobacteriota</taxon>
        <taxon>Stenosarchaea group</taxon>
        <taxon>Halobacteria</taxon>
        <taxon>Halobacteriales</taxon>
        <taxon>Haloferacaceae</taxon>
        <taxon>Halogeometricum</taxon>
    </lineage>
</organism>
<dbReference type="OrthoDB" id="386280at2157"/>
<sequence>MSLTPDGLRSRVAWIPVGITAVVAAVLAIPALTDSFAGDEMVFVGAMRAAAETGRPLFYKSVQFGQQWGMWHPPTYVYSVAAAIVAFGTNTIVIRGATFVATLLTLPLLVALVNTLVDRDAVSVRKSWRSPSWQLAALVLALYVLSPLTIQNGTLVDIDGSLLPIGVTAFILYAIRTFERDGPIPKSRYIGLAILFAGVSWIKFGPLPVLVASFVGYLVLRGQYRRLLPAVAALVVGFGLFSVTWWGVSSALDLPFWRPYEHNFGMLLSGGDGREIALQTRLMLSGWAGYASLLWLSPFLVLLAVGSLVSNQETARPTLEWLQNRAPVLFVGAVAVLTYVQYTVLAKLPYGFPKYMGISTPLFAVLAAVCVAHFLDAPLETRRLWRFGAVLAGVVAAVTFLAPDPFYVSFNKGTMAVLLRAGGTVLAYSVGFASVYALFDHVETGVELNRSSIAAVALVVLLVGTNGGLILTQATAGYSTHYDYGQKGNDEVLSYVKETYADLPADEQSEVVVPFDIGLKLREPYHDTELYSVSDLEDSQPPLVIVKHRKYYAVNSALLDRLNDHSDYSKRTVGSFSIFIREDVSTEQN</sequence>
<feature type="transmembrane region" description="Helical" evidence="1">
    <location>
        <begin position="132"/>
        <end position="150"/>
    </location>
</feature>
<name>E4NM70_HALBP</name>
<dbReference type="EMBL" id="CP001690">
    <property type="protein sequence ID" value="ADQ67275.1"/>
    <property type="molecule type" value="Genomic_DNA"/>
</dbReference>
<evidence type="ECO:0000313" key="3">
    <source>
        <dbReference type="EMBL" id="ELY28491.1"/>
    </source>
</evidence>
<keyword evidence="1" id="KW-1133">Transmembrane helix</keyword>
<feature type="transmembrane region" description="Helical" evidence="1">
    <location>
        <begin position="287"/>
        <end position="305"/>
    </location>
</feature>
<protein>
    <recommendedName>
        <fullName evidence="6">Glycosyltransferase RgtA/B/C/D-like domain-containing protein</fullName>
    </recommendedName>
</protein>
<reference evidence="2 4" key="1">
    <citation type="journal article" date="2009" name="Stand. Genomic Sci.">
        <title>Complete genome sequence of Halogeometricum borinquense type strain (PR3).</title>
        <authorList>
            <person name="Malfatti S."/>
            <person name="Tindall B.J."/>
            <person name="Schneider S."/>
            <person name="Fahnrich R."/>
            <person name="Lapidus A."/>
            <person name="Labuttii K."/>
            <person name="Copeland A."/>
            <person name="Glavina Del Rio T."/>
            <person name="Nolan M."/>
            <person name="Chen F."/>
            <person name="Lucas S."/>
            <person name="Tice H."/>
            <person name="Cheng J.F."/>
            <person name="Bruce D."/>
            <person name="Goodwin L."/>
            <person name="Pitluck S."/>
            <person name="Anderson I."/>
            <person name="Pati A."/>
            <person name="Ivanova N."/>
            <person name="Mavromatis K."/>
            <person name="Chen A."/>
            <person name="Palaniappan K."/>
            <person name="D'haeseleer P."/>
            <person name="Goker M."/>
            <person name="Bristow J."/>
            <person name="Eisen J.A."/>
            <person name="Markowitz V."/>
            <person name="Hugenholtz P."/>
            <person name="Kyrpides N.C."/>
            <person name="Klenk H.P."/>
            <person name="Chain P."/>
        </authorList>
    </citation>
    <scope>NUCLEOTIDE SEQUENCE [LARGE SCALE GENOMIC DNA]</scope>
    <source>
        <strain evidence="4">ATCC 700274 / DSM 11551 / JCM 10706 / KCTC 4070 / PR3</strain>
        <strain evidence="2">PR 3</strain>
    </source>
</reference>
<dbReference type="HOGENOM" id="CLU_439968_0_0_2"/>
<dbReference type="RefSeq" id="WP_006054819.1">
    <property type="nucleotide sequence ID" value="NC_014729.1"/>
</dbReference>
<dbReference type="EMBL" id="AOHT01000024">
    <property type="protein sequence ID" value="ELY28491.1"/>
    <property type="molecule type" value="Genomic_DNA"/>
</dbReference>
<dbReference type="PATRIC" id="fig|469382.19.peg.1467"/>
<keyword evidence="1" id="KW-0472">Membrane</keyword>
<feature type="transmembrane region" description="Helical" evidence="1">
    <location>
        <begin position="227"/>
        <end position="248"/>
    </location>
</feature>
<evidence type="ECO:0000313" key="5">
    <source>
        <dbReference type="Proteomes" id="UP000011585"/>
    </source>
</evidence>
<feature type="transmembrane region" description="Helical" evidence="1">
    <location>
        <begin position="326"/>
        <end position="344"/>
    </location>
</feature>
<dbReference type="GeneID" id="9993526"/>